<reference evidence="3 4" key="1">
    <citation type="journal article" date="2011" name="Science">
        <title>The ecoresponsive genome of Daphnia pulex.</title>
        <authorList>
            <person name="Colbourne J.K."/>
            <person name="Pfrender M.E."/>
            <person name="Gilbert D."/>
            <person name="Thomas W.K."/>
            <person name="Tucker A."/>
            <person name="Oakley T.H."/>
            <person name="Tokishita S."/>
            <person name="Aerts A."/>
            <person name="Arnold G.J."/>
            <person name="Basu M.K."/>
            <person name="Bauer D.J."/>
            <person name="Caceres C.E."/>
            <person name="Carmel L."/>
            <person name="Casola C."/>
            <person name="Choi J.H."/>
            <person name="Detter J.C."/>
            <person name="Dong Q."/>
            <person name="Dusheyko S."/>
            <person name="Eads B.D."/>
            <person name="Frohlich T."/>
            <person name="Geiler-Samerotte K.A."/>
            <person name="Gerlach D."/>
            <person name="Hatcher P."/>
            <person name="Jogdeo S."/>
            <person name="Krijgsveld J."/>
            <person name="Kriventseva E.V."/>
            <person name="Kultz D."/>
            <person name="Laforsch C."/>
            <person name="Lindquist E."/>
            <person name="Lopez J."/>
            <person name="Manak J.R."/>
            <person name="Muller J."/>
            <person name="Pangilinan J."/>
            <person name="Patwardhan R.P."/>
            <person name="Pitluck S."/>
            <person name="Pritham E.J."/>
            <person name="Rechtsteiner A."/>
            <person name="Rho M."/>
            <person name="Rogozin I.B."/>
            <person name="Sakarya O."/>
            <person name="Salamov A."/>
            <person name="Schaack S."/>
            <person name="Shapiro H."/>
            <person name="Shiga Y."/>
            <person name="Skalitzky C."/>
            <person name="Smith Z."/>
            <person name="Souvorov A."/>
            <person name="Sung W."/>
            <person name="Tang Z."/>
            <person name="Tsuchiya D."/>
            <person name="Tu H."/>
            <person name="Vos H."/>
            <person name="Wang M."/>
            <person name="Wolf Y.I."/>
            <person name="Yamagata H."/>
            <person name="Yamada T."/>
            <person name="Ye Y."/>
            <person name="Shaw J.R."/>
            <person name="Andrews J."/>
            <person name="Crease T.J."/>
            <person name="Tang H."/>
            <person name="Lucas S.M."/>
            <person name="Robertson H.M."/>
            <person name="Bork P."/>
            <person name="Koonin E.V."/>
            <person name="Zdobnov E.M."/>
            <person name="Grigoriev I.V."/>
            <person name="Lynch M."/>
            <person name="Boore J.L."/>
        </authorList>
    </citation>
    <scope>NUCLEOTIDE SEQUENCE [LARGE SCALE GENOMIC DNA]</scope>
</reference>
<dbReference type="OrthoDB" id="64893at2759"/>
<dbReference type="Proteomes" id="UP000000305">
    <property type="component" value="Unassembled WGS sequence"/>
</dbReference>
<keyword evidence="1" id="KW-0472">Membrane</keyword>
<protein>
    <recommendedName>
        <fullName evidence="2">Chitin-binding type-4 domain-containing protein</fullName>
    </recommendedName>
</protein>
<dbReference type="KEGG" id="dpx:DAPPUDRAFT_65736"/>
<feature type="transmembrane region" description="Helical" evidence="1">
    <location>
        <begin position="6"/>
        <end position="30"/>
    </location>
</feature>
<dbReference type="PANTHER" id="PTHR21113:SF4">
    <property type="entry name" value="CHITIN-BINDING TYPE-4 DOMAIN-CONTAINING PROTEIN"/>
    <property type="match status" value="1"/>
</dbReference>
<dbReference type="InParanoid" id="E9HT72"/>
<dbReference type="STRING" id="6669.E9HT72"/>
<dbReference type="PANTHER" id="PTHR21113">
    <property type="entry name" value="AGAP001705-PA"/>
    <property type="match status" value="1"/>
</dbReference>
<evidence type="ECO:0000313" key="3">
    <source>
        <dbReference type="EMBL" id="EFX65039.1"/>
    </source>
</evidence>
<accession>E9HT72</accession>
<dbReference type="InterPro" id="IPR004302">
    <property type="entry name" value="Cellulose/chitin-bd_N"/>
</dbReference>
<dbReference type="HOGENOM" id="CLU_041201_1_0_1"/>
<evidence type="ECO:0000256" key="1">
    <source>
        <dbReference type="SAM" id="Phobius"/>
    </source>
</evidence>
<dbReference type="OMA" id="CEHCVFR"/>
<evidence type="ECO:0000259" key="2">
    <source>
        <dbReference type="Pfam" id="PF03067"/>
    </source>
</evidence>
<name>E9HT72_DAPPU</name>
<proteinExistence type="predicted"/>
<keyword evidence="4" id="KW-1185">Reference proteome</keyword>
<dbReference type="Pfam" id="PF03067">
    <property type="entry name" value="LPMO_10"/>
    <property type="match status" value="1"/>
</dbReference>
<evidence type="ECO:0000313" key="4">
    <source>
        <dbReference type="Proteomes" id="UP000000305"/>
    </source>
</evidence>
<keyword evidence="1" id="KW-0812">Transmembrane</keyword>
<dbReference type="PhylomeDB" id="E9HT72"/>
<feature type="domain" description="Chitin-binding type-4" evidence="2">
    <location>
        <begin position="26"/>
        <end position="213"/>
    </location>
</feature>
<gene>
    <name evidence="3" type="ORF">DAPPUDRAFT_65736</name>
</gene>
<organism evidence="3 4">
    <name type="scientific">Daphnia pulex</name>
    <name type="common">Water flea</name>
    <dbReference type="NCBI Taxonomy" id="6669"/>
    <lineage>
        <taxon>Eukaryota</taxon>
        <taxon>Metazoa</taxon>
        <taxon>Ecdysozoa</taxon>
        <taxon>Arthropoda</taxon>
        <taxon>Crustacea</taxon>
        <taxon>Branchiopoda</taxon>
        <taxon>Diplostraca</taxon>
        <taxon>Cladocera</taxon>
        <taxon>Anomopoda</taxon>
        <taxon>Daphniidae</taxon>
        <taxon>Daphnia</taxon>
    </lineage>
</organism>
<dbReference type="AlphaFoldDB" id="E9HT72"/>
<dbReference type="EMBL" id="GL732766">
    <property type="protein sequence ID" value="EFX65039.1"/>
    <property type="molecule type" value="Genomic_DNA"/>
</dbReference>
<keyword evidence="1" id="KW-1133">Transmembrane helix</keyword>
<sequence>MQQKSLVYSVFVVLVLAIAPTLVVGHGMMLSPPQRSSMFRFGFKVPPNYNDNGLNCGGFGYNDINKGRCGECGDEWSLPRPRPNDEGGQYGTGIKGKTYYQGSVIDITVNISSNHKGYFEFRLCPKSSASELVTQECLNANLLKMADDTTRFYLPSQESKPYSPRVKLPAGLICENCVLQWLYNAGNSWGVCANGTGALGCGNQETFVNCADISILP</sequence>
<dbReference type="eggNOG" id="ENOG502QUC9">
    <property type="taxonomic scope" value="Eukaryota"/>
</dbReference>